<dbReference type="AlphaFoldDB" id="A0A9D3Y1U8"/>
<gene>
    <name evidence="1" type="ORF">DPMN_193934</name>
</gene>
<evidence type="ECO:0000313" key="2">
    <source>
        <dbReference type="Proteomes" id="UP000828390"/>
    </source>
</evidence>
<organism evidence="1 2">
    <name type="scientific">Dreissena polymorpha</name>
    <name type="common">Zebra mussel</name>
    <name type="synonym">Mytilus polymorpha</name>
    <dbReference type="NCBI Taxonomy" id="45954"/>
    <lineage>
        <taxon>Eukaryota</taxon>
        <taxon>Metazoa</taxon>
        <taxon>Spiralia</taxon>
        <taxon>Lophotrochozoa</taxon>
        <taxon>Mollusca</taxon>
        <taxon>Bivalvia</taxon>
        <taxon>Autobranchia</taxon>
        <taxon>Heteroconchia</taxon>
        <taxon>Euheterodonta</taxon>
        <taxon>Imparidentia</taxon>
        <taxon>Neoheterodontei</taxon>
        <taxon>Myida</taxon>
        <taxon>Dreissenoidea</taxon>
        <taxon>Dreissenidae</taxon>
        <taxon>Dreissena</taxon>
    </lineage>
</organism>
<dbReference type="EMBL" id="JAIWYP010000025">
    <property type="protein sequence ID" value="KAH3692122.1"/>
    <property type="molecule type" value="Genomic_DNA"/>
</dbReference>
<evidence type="ECO:0000313" key="1">
    <source>
        <dbReference type="EMBL" id="KAH3692122.1"/>
    </source>
</evidence>
<name>A0A9D3Y1U8_DREPO</name>
<comment type="caution">
    <text evidence="1">The sequence shown here is derived from an EMBL/GenBank/DDBJ whole genome shotgun (WGS) entry which is preliminary data.</text>
</comment>
<accession>A0A9D3Y1U8</accession>
<keyword evidence="2" id="KW-1185">Reference proteome</keyword>
<reference evidence="1" key="2">
    <citation type="submission" date="2020-11" db="EMBL/GenBank/DDBJ databases">
        <authorList>
            <person name="McCartney M.A."/>
            <person name="Auch B."/>
            <person name="Kono T."/>
            <person name="Mallez S."/>
            <person name="Becker A."/>
            <person name="Gohl D.M."/>
            <person name="Silverstein K.A.T."/>
            <person name="Koren S."/>
            <person name="Bechman K.B."/>
            <person name="Herman A."/>
            <person name="Abrahante J.E."/>
            <person name="Garbe J."/>
        </authorList>
    </citation>
    <scope>NUCLEOTIDE SEQUENCE</scope>
    <source>
        <strain evidence="1">Duluth1</strain>
        <tissue evidence="1">Whole animal</tissue>
    </source>
</reference>
<dbReference type="Proteomes" id="UP000828390">
    <property type="component" value="Unassembled WGS sequence"/>
</dbReference>
<protein>
    <submittedName>
        <fullName evidence="1">Uncharacterized protein</fullName>
    </submittedName>
</protein>
<sequence length="79" mass="9088">MKYTATCELQEWSQLKPGCKHASLPSESLHHITAKLRLFYSEGRLLSVGSKRSCNCSIDAELLHIVYGRLLNLCYFYYT</sequence>
<proteinExistence type="predicted"/>
<reference evidence="1" key="1">
    <citation type="journal article" date="2019" name="bioRxiv">
        <title>The Genome of the Zebra Mussel, Dreissena polymorpha: A Resource for Invasive Species Research.</title>
        <authorList>
            <person name="McCartney M.A."/>
            <person name="Auch B."/>
            <person name="Kono T."/>
            <person name="Mallez S."/>
            <person name="Zhang Y."/>
            <person name="Obille A."/>
            <person name="Becker A."/>
            <person name="Abrahante J.E."/>
            <person name="Garbe J."/>
            <person name="Badalamenti J.P."/>
            <person name="Herman A."/>
            <person name="Mangelson H."/>
            <person name="Liachko I."/>
            <person name="Sullivan S."/>
            <person name="Sone E.D."/>
            <person name="Koren S."/>
            <person name="Silverstein K.A.T."/>
            <person name="Beckman K.B."/>
            <person name="Gohl D.M."/>
        </authorList>
    </citation>
    <scope>NUCLEOTIDE SEQUENCE</scope>
    <source>
        <strain evidence="1">Duluth1</strain>
        <tissue evidence="1">Whole animal</tissue>
    </source>
</reference>